<evidence type="ECO:0000313" key="1">
    <source>
        <dbReference type="EMBL" id="CAG5164778.1"/>
    </source>
</evidence>
<dbReference type="AlphaFoldDB" id="A0A8J2IC81"/>
<evidence type="ECO:0000313" key="2">
    <source>
        <dbReference type="Proteomes" id="UP000676310"/>
    </source>
</evidence>
<protein>
    <submittedName>
        <fullName evidence="1">Uncharacterized protein</fullName>
    </submittedName>
</protein>
<keyword evidence="2" id="KW-1185">Reference proteome</keyword>
<sequence length="189" mass="20997">MANIWTTRTVLLTGLVISLLGAFYVYQSPTPLNFSMPHPTSSSASIPGLEFTLNQISRSPPTLLITLKNTSPDTPYTVLKWNTPLDSSALNSGVFTITDVESGEEVKQTILQINRKMPPPQESLVTLAPGTEEEAEIIFDKQWMPERKPAKYKVRAQGVWKGVWESMEMKLQRKNCMIMLGVLSVDGGL</sequence>
<dbReference type="OrthoDB" id="4664297at2759"/>
<proteinExistence type="predicted"/>
<comment type="caution">
    <text evidence="1">The sequence shown here is derived from an EMBL/GenBank/DDBJ whole genome shotgun (WGS) entry which is preliminary data.</text>
</comment>
<dbReference type="Gene3D" id="2.60.40.2970">
    <property type="match status" value="1"/>
</dbReference>
<dbReference type="Proteomes" id="UP000676310">
    <property type="component" value="Unassembled WGS sequence"/>
</dbReference>
<accession>A0A8J2IC81</accession>
<gene>
    <name evidence="1" type="ORF">ALTATR162_LOCUS6695</name>
</gene>
<dbReference type="EMBL" id="CAJRGZ010000019">
    <property type="protein sequence ID" value="CAG5164778.1"/>
    <property type="molecule type" value="Genomic_DNA"/>
</dbReference>
<reference evidence="1" key="1">
    <citation type="submission" date="2021-05" db="EMBL/GenBank/DDBJ databases">
        <authorList>
            <person name="Stam R."/>
        </authorList>
    </citation>
    <scope>NUCLEOTIDE SEQUENCE</scope>
    <source>
        <strain evidence="1">CS162</strain>
    </source>
</reference>
<organism evidence="1 2">
    <name type="scientific">Alternaria atra</name>
    <dbReference type="NCBI Taxonomy" id="119953"/>
    <lineage>
        <taxon>Eukaryota</taxon>
        <taxon>Fungi</taxon>
        <taxon>Dikarya</taxon>
        <taxon>Ascomycota</taxon>
        <taxon>Pezizomycotina</taxon>
        <taxon>Dothideomycetes</taxon>
        <taxon>Pleosporomycetidae</taxon>
        <taxon>Pleosporales</taxon>
        <taxon>Pleosporineae</taxon>
        <taxon>Pleosporaceae</taxon>
        <taxon>Alternaria</taxon>
        <taxon>Alternaria sect. Ulocladioides</taxon>
    </lineage>
</organism>
<dbReference type="GeneID" id="67018612"/>
<name>A0A8J2IC81_9PLEO</name>
<dbReference type="RefSeq" id="XP_043170252.1">
    <property type="nucleotide sequence ID" value="XM_043314317.1"/>
</dbReference>